<evidence type="ECO:0000313" key="9">
    <source>
        <dbReference type="EMBL" id="PIT86593.1"/>
    </source>
</evidence>
<reference evidence="10" key="1">
    <citation type="submission" date="2017-09" db="EMBL/GenBank/DDBJ databases">
        <title>Depth-based differentiation of microbial function through sediment-hosted aquifers and enrichment of novel symbionts in the deep terrestrial subsurface.</title>
        <authorList>
            <person name="Probst A.J."/>
            <person name="Ladd B."/>
            <person name="Jarett J.K."/>
            <person name="Geller-Mcgrath D.E."/>
            <person name="Sieber C.M.K."/>
            <person name="Emerson J.B."/>
            <person name="Anantharaman K."/>
            <person name="Thomas B.C."/>
            <person name="Malmstrom R."/>
            <person name="Stieglmeier M."/>
            <person name="Klingl A."/>
            <person name="Woyke T."/>
            <person name="Ryan C.M."/>
            <person name="Banfield J.F."/>
        </authorList>
    </citation>
    <scope>NUCLEOTIDE SEQUENCE [LARGE SCALE GENOMIC DNA]</scope>
</reference>
<comment type="caution">
    <text evidence="9">The sequence shown here is derived from an EMBL/GenBank/DDBJ whole genome shotgun (WGS) entry which is preliminary data.</text>
</comment>
<feature type="binding site" evidence="7">
    <location>
        <position position="87"/>
    </location>
    <ligand>
        <name>Mg(2+)</name>
        <dbReference type="ChEBI" id="CHEBI:18420"/>
        <label>1</label>
        <note>catalytic</note>
    </ligand>
</feature>
<sequence length="265" mass="29134">MIDTQHALSVAVDAAKQAGDIQMSYFRKQESYIKHKNPRDILTKADLESEQAIIAVLQDAFPDHQLLCEESGRSAHTSEYLWVVDPLDGTLHFAKGHPDFAVLISLEKDTELLCSVIYFPATKELFTAEKGKGAKKNGVPIHVTDIQDVHDMIGGTQMSSNLEHRKKNLKLYNDMIIDMVNVHVVATCTARLLADVADGVIDVLFKKEGIHYWDYAAGKLLVEEAGGRVTDFQGTHVIQDATDIVATNGVSHETLLATLAAHAST</sequence>
<evidence type="ECO:0000256" key="5">
    <source>
        <dbReference type="ARBA" id="ARBA00022801"/>
    </source>
</evidence>
<dbReference type="FunFam" id="3.30.540.10:FF:000003">
    <property type="entry name" value="Inositol-1-monophosphatase"/>
    <property type="match status" value="1"/>
</dbReference>
<dbReference type="EMBL" id="PFBZ01000100">
    <property type="protein sequence ID" value="PIT86593.1"/>
    <property type="molecule type" value="Genomic_DNA"/>
</dbReference>
<evidence type="ECO:0000256" key="4">
    <source>
        <dbReference type="ARBA" id="ARBA00022723"/>
    </source>
</evidence>
<feature type="binding site" evidence="7">
    <location>
        <position position="85"/>
    </location>
    <ligand>
        <name>Mg(2+)</name>
        <dbReference type="ChEBI" id="CHEBI:18420"/>
        <label>1</label>
        <note>catalytic</note>
    </ligand>
</feature>
<dbReference type="InterPro" id="IPR020583">
    <property type="entry name" value="Inositol_monoP_metal-BS"/>
</dbReference>
<keyword evidence="4 7" id="KW-0479">Metal-binding</keyword>
<dbReference type="GO" id="GO:0046872">
    <property type="term" value="F:metal ion binding"/>
    <property type="evidence" value="ECO:0007669"/>
    <property type="project" value="UniProtKB-KW"/>
</dbReference>
<dbReference type="EC" id="3.1.3.25" evidence="8"/>
<dbReference type="PANTHER" id="PTHR20854:SF4">
    <property type="entry name" value="INOSITOL-1-MONOPHOSPHATASE-RELATED"/>
    <property type="match status" value="1"/>
</dbReference>
<dbReference type="Gene3D" id="3.40.190.80">
    <property type="match status" value="1"/>
</dbReference>
<dbReference type="InterPro" id="IPR020550">
    <property type="entry name" value="Inositol_monophosphatase_CS"/>
</dbReference>
<name>A0A2M6W1C8_9BACT</name>
<evidence type="ECO:0000256" key="3">
    <source>
        <dbReference type="ARBA" id="ARBA00009759"/>
    </source>
</evidence>
<dbReference type="GO" id="GO:0008934">
    <property type="term" value="F:inositol monophosphate 1-phosphatase activity"/>
    <property type="evidence" value="ECO:0007669"/>
    <property type="project" value="InterPro"/>
</dbReference>
<dbReference type="PROSITE" id="PS00630">
    <property type="entry name" value="IMP_2"/>
    <property type="match status" value="1"/>
</dbReference>
<dbReference type="GO" id="GO:0046854">
    <property type="term" value="P:phosphatidylinositol phosphate biosynthetic process"/>
    <property type="evidence" value="ECO:0007669"/>
    <property type="project" value="InterPro"/>
</dbReference>
<dbReference type="AlphaFoldDB" id="A0A2M6W1C8"/>
<accession>A0A2M6W1C8</accession>
<proteinExistence type="inferred from homology"/>
<evidence type="ECO:0000256" key="2">
    <source>
        <dbReference type="ARBA" id="ARBA00001946"/>
    </source>
</evidence>
<dbReference type="Gene3D" id="3.30.540.10">
    <property type="entry name" value="Fructose-1,6-Bisphosphatase, subunit A, domain 1"/>
    <property type="match status" value="1"/>
</dbReference>
<feature type="binding site" evidence="7">
    <location>
        <position position="69"/>
    </location>
    <ligand>
        <name>Mg(2+)</name>
        <dbReference type="ChEBI" id="CHEBI:18420"/>
        <label>1</label>
        <note>catalytic</note>
    </ligand>
</feature>
<dbReference type="Pfam" id="PF00459">
    <property type="entry name" value="Inositol_P"/>
    <property type="match status" value="1"/>
</dbReference>
<feature type="binding site" evidence="7">
    <location>
        <position position="214"/>
    </location>
    <ligand>
        <name>Mg(2+)</name>
        <dbReference type="ChEBI" id="CHEBI:18420"/>
        <label>1</label>
        <note>catalytic</note>
    </ligand>
</feature>
<evidence type="ECO:0000313" key="10">
    <source>
        <dbReference type="Proteomes" id="UP000229362"/>
    </source>
</evidence>
<evidence type="ECO:0000256" key="8">
    <source>
        <dbReference type="RuleBase" id="RU364068"/>
    </source>
</evidence>
<organism evidence="9 10">
    <name type="scientific">Candidatus Magasanikbacteria bacterium CG10_big_fil_rev_8_21_14_0_10_43_6</name>
    <dbReference type="NCBI Taxonomy" id="1974650"/>
    <lineage>
        <taxon>Bacteria</taxon>
        <taxon>Candidatus Magasanikiibacteriota</taxon>
    </lineage>
</organism>
<dbReference type="InterPro" id="IPR033942">
    <property type="entry name" value="IMPase"/>
</dbReference>
<keyword evidence="5 8" id="KW-0378">Hydrolase</keyword>
<comment type="cofactor">
    <cofactor evidence="2 7 8">
        <name>Mg(2+)</name>
        <dbReference type="ChEBI" id="CHEBI:18420"/>
    </cofactor>
</comment>
<dbReference type="SUPFAM" id="SSF56655">
    <property type="entry name" value="Carbohydrate phosphatase"/>
    <property type="match status" value="1"/>
</dbReference>
<keyword evidence="6 7" id="KW-0460">Magnesium</keyword>
<dbReference type="GO" id="GO:0007165">
    <property type="term" value="P:signal transduction"/>
    <property type="evidence" value="ECO:0007669"/>
    <property type="project" value="TreeGrafter"/>
</dbReference>
<dbReference type="GO" id="GO:0006020">
    <property type="term" value="P:inositol metabolic process"/>
    <property type="evidence" value="ECO:0007669"/>
    <property type="project" value="TreeGrafter"/>
</dbReference>
<evidence type="ECO:0000256" key="1">
    <source>
        <dbReference type="ARBA" id="ARBA00001033"/>
    </source>
</evidence>
<feature type="binding site" evidence="7">
    <location>
        <position position="88"/>
    </location>
    <ligand>
        <name>Mg(2+)</name>
        <dbReference type="ChEBI" id="CHEBI:18420"/>
        <label>1</label>
        <note>catalytic</note>
    </ligand>
</feature>
<comment type="similarity">
    <text evidence="3 8">Belongs to the inositol monophosphatase superfamily.</text>
</comment>
<evidence type="ECO:0000256" key="7">
    <source>
        <dbReference type="PIRSR" id="PIRSR600760-2"/>
    </source>
</evidence>
<dbReference type="PRINTS" id="PR00377">
    <property type="entry name" value="IMPHPHTASES"/>
</dbReference>
<dbReference type="Proteomes" id="UP000229362">
    <property type="component" value="Unassembled WGS sequence"/>
</dbReference>
<dbReference type="PANTHER" id="PTHR20854">
    <property type="entry name" value="INOSITOL MONOPHOSPHATASE"/>
    <property type="match status" value="1"/>
</dbReference>
<dbReference type="PROSITE" id="PS00629">
    <property type="entry name" value="IMP_1"/>
    <property type="match status" value="1"/>
</dbReference>
<evidence type="ECO:0000256" key="6">
    <source>
        <dbReference type="ARBA" id="ARBA00022842"/>
    </source>
</evidence>
<comment type="catalytic activity">
    <reaction evidence="1 8">
        <text>a myo-inositol phosphate + H2O = myo-inositol + phosphate</text>
        <dbReference type="Rhea" id="RHEA:24056"/>
        <dbReference type="ChEBI" id="CHEBI:15377"/>
        <dbReference type="ChEBI" id="CHEBI:17268"/>
        <dbReference type="ChEBI" id="CHEBI:43474"/>
        <dbReference type="ChEBI" id="CHEBI:84139"/>
        <dbReference type="EC" id="3.1.3.25"/>
    </reaction>
</comment>
<gene>
    <name evidence="9" type="ORF">COU33_02275</name>
</gene>
<dbReference type="InterPro" id="IPR000760">
    <property type="entry name" value="Inositol_monophosphatase-like"/>
</dbReference>
<protein>
    <recommendedName>
        <fullName evidence="8">Inositol-1-monophosphatase</fullName>
        <ecNumber evidence="8">3.1.3.25</ecNumber>
    </recommendedName>
</protein>
<dbReference type="CDD" id="cd01639">
    <property type="entry name" value="IMPase"/>
    <property type="match status" value="1"/>
</dbReference>